<accession>A0ABQ9U118</accession>
<keyword evidence="3" id="KW-1185">Reference proteome</keyword>
<dbReference type="Proteomes" id="UP001266305">
    <property type="component" value="Unassembled WGS sequence"/>
</dbReference>
<feature type="region of interest" description="Disordered" evidence="1">
    <location>
        <begin position="215"/>
        <end position="234"/>
    </location>
</feature>
<feature type="region of interest" description="Disordered" evidence="1">
    <location>
        <begin position="170"/>
        <end position="210"/>
    </location>
</feature>
<reference evidence="2 3" key="1">
    <citation type="submission" date="2023-05" db="EMBL/GenBank/DDBJ databases">
        <title>B98-5 Cell Line De Novo Hybrid Assembly: An Optical Mapping Approach.</title>
        <authorList>
            <person name="Kananen K."/>
            <person name="Auerbach J.A."/>
            <person name="Kautto E."/>
            <person name="Blachly J.S."/>
        </authorList>
    </citation>
    <scope>NUCLEOTIDE SEQUENCE [LARGE SCALE GENOMIC DNA]</scope>
    <source>
        <strain evidence="2">B95-8</strain>
        <tissue evidence="2">Cell line</tissue>
    </source>
</reference>
<evidence type="ECO:0000313" key="3">
    <source>
        <dbReference type="Proteomes" id="UP001266305"/>
    </source>
</evidence>
<evidence type="ECO:0000313" key="2">
    <source>
        <dbReference type="EMBL" id="KAK2090749.1"/>
    </source>
</evidence>
<name>A0ABQ9U118_SAGOE</name>
<organism evidence="2 3">
    <name type="scientific">Saguinus oedipus</name>
    <name type="common">Cotton-top tamarin</name>
    <name type="synonym">Oedipomidas oedipus</name>
    <dbReference type="NCBI Taxonomy" id="9490"/>
    <lineage>
        <taxon>Eukaryota</taxon>
        <taxon>Metazoa</taxon>
        <taxon>Chordata</taxon>
        <taxon>Craniata</taxon>
        <taxon>Vertebrata</taxon>
        <taxon>Euteleostomi</taxon>
        <taxon>Mammalia</taxon>
        <taxon>Eutheria</taxon>
        <taxon>Euarchontoglires</taxon>
        <taxon>Primates</taxon>
        <taxon>Haplorrhini</taxon>
        <taxon>Platyrrhini</taxon>
        <taxon>Cebidae</taxon>
        <taxon>Callitrichinae</taxon>
        <taxon>Saguinus</taxon>
    </lineage>
</organism>
<feature type="compositionally biased region" description="Basic and acidic residues" evidence="1">
    <location>
        <begin position="176"/>
        <end position="202"/>
    </location>
</feature>
<proteinExistence type="predicted"/>
<evidence type="ECO:0000256" key="1">
    <source>
        <dbReference type="SAM" id="MobiDB-lite"/>
    </source>
</evidence>
<feature type="region of interest" description="Disordered" evidence="1">
    <location>
        <begin position="45"/>
        <end position="90"/>
    </location>
</feature>
<sequence>MQKDSWCPWKGPLQTDSSLTKAVARPLMLSSEALVKRLRVTAALMAHSPHQPRPASWAPRERIHATEPSSKEQAGPSAAEPARNGTSKGAVGATSTVLSARTLQRVWNLPLQIPVVQANLSYSTSSTIRIPPMTEAYKGKAKENRYPTQLLGWDESSQRTPELALKDQQGFSGGLRADRTRSRECRSMSEHMEGKGREHLENGKPTGTESVQTAGKLHQQGSASPPTSRSSKTGTRLKVINYCPKGTTDGGLKDFPGGYLNQTLPSGPCPSQFCKDSQEDQEAEVTSQYLRALSEPPKMRKNAPSYTTVLMREGERGGVGATIYAASYIPSGLGPPYRFSHGVQRTVTAGVAQQS</sequence>
<dbReference type="EMBL" id="JASSZA010000016">
    <property type="protein sequence ID" value="KAK2090749.1"/>
    <property type="molecule type" value="Genomic_DNA"/>
</dbReference>
<gene>
    <name evidence="2" type="ORF">P7K49_030033</name>
</gene>
<comment type="caution">
    <text evidence="2">The sequence shown here is derived from an EMBL/GenBank/DDBJ whole genome shotgun (WGS) entry which is preliminary data.</text>
</comment>
<protein>
    <submittedName>
        <fullName evidence="2">Uncharacterized protein</fullName>
    </submittedName>
</protein>